<accession>A0A5E4N105</accession>
<dbReference type="AlphaFoldDB" id="A0A5E4N105"/>
<dbReference type="OrthoDB" id="8068209at2759"/>
<sequence>MVLFDNLFGVPSYLRFFAPRSATAGRRAASATMRGVSFAKITSCLTLVLLICFETVLLSTVSDCTKSFTVHWNTSNSM</sequence>
<name>A0A5E4N105_9HEMI</name>
<organism evidence="1 2">
    <name type="scientific">Cinara cedri</name>
    <dbReference type="NCBI Taxonomy" id="506608"/>
    <lineage>
        <taxon>Eukaryota</taxon>
        <taxon>Metazoa</taxon>
        <taxon>Ecdysozoa</taxon>
        <taxon>Arthropoda</taxon>
        <taxon>Hexapoda</taxon>
        <taxon>Insecta</taxon>
        <taxon>Pterygota</taxon>
        <taxon>Neoptera</taxon>
        <taxon>Paraneoptera</taxon>
        <taxon>Hemiptera</taxon>
        <taxon>Sternorrhyncha</taxon>
        <taxon>Aphidomorpha</taxon>
        <taxon>Aphidoidea</taxon>
        <taxon>Aphididae</taxon>
        <taxon>Lachninae</taxon>
        <taxon>Cinara</taxon>
    </lineage>
</organism>
<reference evidence="1 2" key="1">
    <citation type="submission" date="2019-08" db="EMBL/GenBank/DDBJ databases">
        <authorList>
            <person name="Alioto T."/>
            <person name="Alioto T."/>
            <person name="Gomez Garrido J."/>
        </authorList>
    </citation>
    <scope>NUCLEOTIDE SEQUENCE [LARGE SCALE GENOMIC DNA]</scope>
</reference>
<evidence type="ECO:0000313" key="2">
    <source>
        <dbReference type="Proteomes" id="UP000325440"/>
    </source>
</evidence>
<keyword evidence="2" id="KW-1185">Reference proteome</keyword>
<proteinExistence type="predicted"/>
<protein>
    <submittedName>
        <fullName evidence="1">Uncharacterized protein</fullName>
    </submittedName>
</protein>
<dbReference type="Proteomes" id="UP000325440">
    <property type="component" value="Unassembled WGS sequence"/>
</dbReference>
<gene>
    <name evidence="1" type="ORF">CINCED_3A015763</name>
</gene>
<dbReference type="EMBL" id="CABPRJ010001443">
    <property type="protein sequence ID" value="VVC37199.1"/>
    <property type="molecule type" value="Genomic_DNA"/>
</dbReference>
<evidence type="ECO:0000313" key="1">
    <source>
        <dbReference type="EMBL" id="VVC37199.1"/>
    </source>
</evidence>